<name>A0ABU4JXK0_9CLOT</name>
<dbReference type="PANTHER" id="PTHR21666:SF270">
    <property type="entry name" value="MUREIN HYDROLASE ACTIVATOR ENVC"/>
    <property type="match status" value="1"/>
</dbReference>
<feature type="domain" description="Peptidoglycan hydrolase PcsB coiled-coil" evidence="6">
    <location>
        <begin position="96"/>
        <end position="169"/>
    </location>
</feature>
<evidence type="ECO:0000313" key="7">
    <source>
        <dbReference type="EMBL" id="MDW8802879.1"/>
    </source>
</evidence>
<dbReference type="RefSeq" id="WP_318799106.1">
    <property type="nucleotide sequence ID" value="NZ_JARUJP010000031.1"/>
</dbReference>
<keyword evidence="1 4" id="KW-0732">Signal</keyword>
<feature type="region of interest" description="Disordered" evidence="3">
    <location>
        <begin position="236"/>
        <end position="263"/>
    </location>
</feature>
<dbReference type="Gene3D" id="6.10.250.3150">
    <property type="match status" value="1"/>
</dbReference>
<dbReference type="Gene3D" id="2.70.70.10">
    <property type="entry name" value="Glucose Permease (Domain IIA)"/>
    <property type="match status" value="1"/>
</dbReference>
<dbReference type="Proteomes" id="UP001281656">
    <property type="component" value="Unassembled WGS sequence"/>
</dbReference>
<feature type="signal peptide" evidence="4">
    <location>
        <begin position="1"/>
        <end position="23"/>
    </location>
</feature>
<dbReference type="Pfam" id="PF24568">
    <property type="entry name" value="CC_PcsB"/>
    <property type="match status" value="1"/>
</dbReference>
<dbReference type="EMBL" id="JARUJP010000031">
    <property type="protein sequence ID" value="MDW8802879.1"/>
    <property type="molecule type" value="Genomic_DNA"/>
</dbReference>
<protein>
    <submittedName>
        <fullName evidence="7">Peptidoglycan DD-metalloendopeptidase family protein</fullName>
    </submittedName>
</protein>
<evidence type="ECO:0000256" key="4">
    <source>
        <dbReference type="SAM" id="SignalP"/>
    </source>
</evidence>
<dbReference type="CDD" id="cd12797">
    <property type="entry name" value="M23_peptidase"/>
    <property type="match status" value="1"/>
</dbReference>
<reference evidence="7 8" key="1">
    <citation type="submission" date="2023-04" db="EMBL/GenBank/DDBJ databases">
        <title>Clostridium tannerae sp. nov., isolated from the fecal material of an alpaca.</title>
        <authorList>
            <person name="Miller S."/>
            <person name="Hendry M."/>
            <person name="King J."/>
            <person name="Sankaranarayanan K."/>
            <person name="Lawson P.A."/>
        </authorList>
    </citation>
    <scope>NUCLEOTIDE SEQUENCE [LARGE SCALE GENOMIC DNA]</scope>
    <source>
        <strain evidence="7 8">A1-XYC3</strain>
    </source>
</reference>
<gene>
    <name evidence="7" type="ORF">P8V03_17175</name>
</gene>
<comment type="caution">
    <text evidence="7">The sequence shown here is derived from an EMBL/GenBank/DDBJ whole genome shotgun (WGS) entry which is preliminary data.</text>
</comment>
<feature type="coiled-coil region" evidence="2">
    <location>
        <begin position="23"/>
        <end position="109"/>
    </location>
</feature>
<dbReference type="SUPFAM" id="SSF51261">
    <property type="entry name" value="Duplicated hybrid motif"/>
    <property type="match status" value="1"/>
</dbReference>
<feature type="coiled-coil region" evidence="2">
    <location>
        <begin position="156"/>
        <end position="225"/>
    </location>
</feature>
<dbReference type="InterPro" id="IPR050570">
    <property type="entry name" value="Cell_wall_metabolism_enzyme"/>
</dbReference>
<dbReference type="InterPro" id="IPR011055">
    <property type="entry name" value="Dup_hybrid_motif"/>
</dbReference>
<feature type="chain" id="PRO_5045688729" evidence="4">
    <location>
        <begin position="24"/>
        <end position="391"/>
    </location>
</feature>
<proteinExistence type="predicted"/>
<organism evidence="7 8">
    <name type="scientific">Clostridium tanneri</name>
    <dbReference type="NCBI Taxonomy" id="3037988"/>
    <lineage>
        <taxon>Bacteria</taxon>
        <taxon>Bacillati</taxon>
        <taxon>Bacillota</taxon>
        <taxon>Clostridia</taxon>
        <taxon>Eubacteriales</taxon>
        <taxon>Clostridiaceae</taxon>
        <taxon>Clostridium</taxon>
    </lineage>
</organism>
<dbReference type="PANTHER" id="PTHR21666">
    <property type="entry name" value="PEPTIDASE-RELATED"/>
    <property type="match status" value="1"/>
</dbReference>
<keyword evidence="2" id="KW-0175">Coiled coil</keyword>
<feature type="region of interest" description="Disordered" evidence="3">
    <location>
        <begin position="359"/>
        <end position="391"/>
    </location>
</feature>
<evidence type="ECO:0000259" key="6">
    <source>
        <dbReference type="Pfam" id="PF24568"/>
    </source>
</evidence>
<accession>A0ABU4JXK0</accession>
<sequence>MRRGIVFIISLAISSSLVSTVYAANLQENQKKLNEINQSIQEKKSKLEDINSNKSDVEKEMNALDKEMGQVSSKLQELNKNIISLNSQIKIKEKEIDEKKKEFDREEDLFKERARAMYKSGSTGYVDVILNSSDFSDLLNRVEMVRRIMDYDKRLLAYIDENKKSLESKKSQLEDNKKKIVSLKSEADEKYKVLQEKSNEKKNLVSKLEKDKRFYENMISKEQSESEEIAKVIQQARASEGTKTNPSRGTSSSPSSTSVKTNGKLYSVTGGSYPITSPFGMRFHPVLGYSRLHAGMDIGVPMGTPVYALKDGVVIAAQSMSGYGNVVMINHGDITTVYGHNSSLDVSVGQSVKGGQLISHSGNTGVSSGPHLHFEVRNSSGQPIEPSGYYK</sequence>
<evidence type="ECO:0000256" key="1">
    <source>
        <dbReference type="ARBA" id="ARBA00022729"/>
    </source>
</evidence>
<dbReference type="InterPro" id="IPR057309">
    <property type="entry name" value="PcsB_CC"/>
</dbReference>
<feature type="domain" description="M23ase beta-sheet core" evidence="5">
    <location>
        <begin position="292"/>
        <end position="386"/>
    </location>
</feature>
<evidence type="ECO:0000256" key="3">
    <source>
        <dbReference type="SAM" id="MobiDB-lite"/>
    </source>
</evidence>
<evidence type="ECO:0000313" key="8">
    <source>
        <dbReference type="Proteomes" id="UP001281656"/>
    </source>
</evidence>
<feature type="compositionally biased region" description="Low complexity" evidence="3">
    <location>
        <begin position="246"/>
        <end position="258"/>
    </location>
</feature>
<evidence type="ECO:0000259" key="5">
    <source>
        <dbReference type="Pfam" id="PF01551"/>
    </source>
</evidence>
<dbReference type="InterPro" id="IPR016047">
    <property type="entry name" value="M23ase_b-sheet_dom"/>
</dbReference>
<keyword evidence="8" id="KW-1185">Reference proteome</keyword>
<evidence type="ECO:0000256" key="2">
    <source>
        <dbReference type="SAM" id="Coils"/>
    </source>
</evidence>
<dbReference type="Pfam" id="PF01551">
    <property type="entry name" value="Peptidase_M23"/>
    <property type="match status" value="1"/>
</dbReference>